<proteinExistence type="predicted"/>
<name>A0A5C6VL54_9FLAO</name>
<keyword evidence="5" id="KW-1133">Transmembrane helix</keyword>
<evidence type="ECO:0000313" key="7">
    <source>
        <dbReference type="EMBL" id="TXC85076.1"/>
    </source>
</evidence>
<evidence type="ECO:0000259" key="6">
    <source>
        <dbReference type="PROSITE" id="PS51007"/>
    </source>
</evidence>
<dbReference type="InterPro" id="IPR009056">
    <property type="entry name" value="Cyt_c-like_dom"/>
</dbReference>
<keyword evidence="5" id="KW-0472">Membrane</keyword>
<keyword evidence="8" id="KW-1185">Reference proteome</keyword>
<evidence type="ECO:0000313" key="8">
    <source>
        <dbReference type="Proteomes" id="UP000321168"/>
    </source>
</evidence>
<dbReference type="GO" id="GO:0009055">
    <property type="term" value="F:electron transfer activity"/>
    <property type="evidence" value="ECO:0007669"/>
    <property type="project" value="InterPro"/>
</dbReference>
<dbReference type="PANTHER" id="PTHR39425">
    <property type="entry name" value="LIPOPROTEIN CYTOCHROME C"/>
    <property type="match status" value="1"/>
</dbReference>
<evidence type="ECO:0000256" key="5">
    <source>
        <dbReference type="SAM" id="Phobius"/>
    </source>
</evidence>
<dbReference type="PANTHER" id="PTHR39425:SF1">
    <property type="entry name" value="CYTOCHROME C7-LIKE DOMAIN-CONTAINING PROTEIN"/>
    <property type="match status" value="1"/>
</dbReference>
<dbReference type="GO" id="GO:0046872">
    <property type="term" value="F:metal ion binding"/>
    <property type="evidence" value="ECO:0007669"/>
    <property type="project" value="UniProtKB-KW"/>
</dbReference>
<feature type="transmembrane region" description="Helical" evidence="5">
    <location>
        <begin position="178"/>
        <end position="199"/>
    </location>
</feature>
<dbReference type="RefSeq" id="WP_147012156.1">
    <property type="nucleotide sequence ID" value="NZ_VORB01000001.1"/>
</dbReference>
<gene>
    <name evidence="7" type="ORF">FRX97_00190</name>
</gene>
<keyword evidence="1 4" id="KW-0349">Heme</keyword>
<accession>A0A5C6VL54</accession>
<keyword evidence="5" id="KW-0812">Transmembrane</keyword>
<dbReference type="Gene3D" id="1.10.760.10">
    <property type="entry name" value="Cytochrome c-like domain"/>
    <property type="match status" value="1"/>
</dbReference>
<keyword evidence="2 4" id="KW-0479">Metal-binding</keyword>
<dbReference type="AlphaFoldDB" id="A0A5C6VL54"/>
<dbReference type="EMBL" id="VORB01000001">
    <property type="protein sequence ID" value="TXC85076.1"/>
    <property type="molecule type" value="Genomic_DNA"/>
</dbReference>
<evidence type="ECO:0000256" key="3">
    <source>
        <dbReference type="ARBA" id="ARBA00023004"/>
    </source>
</evidence>
<evidence type="ECO:0000256" key="4">
    <source>
        <dbReference type="PROSITE-ProRule" id="PRU00433"/>
    </source>
</evidence>
<feature type="domain" description="Cytochrome c" evidence="6">
    <location>
        <begin position="58"/>
        <end position="153"/>
    </location>
</feature>
<dbReference type="PROSITE" id="PS51007">
    <property type="entry name" value="CYTC"/>
    <property type="match status" value="1"/>
</dbReference>
<feature type="transmembrane region" description="Helical" evidence="5">
    <location>
        <begin position="234"/>
        <end position="255"/>
    </location>
</feature>
<dbReference type="SUPFAM" id="SSF48695">
    <property type="entry name" value="Multiheme cytochromes"/>
    <property type="match status" value="1"/>
</dbReference>
<dbReference type="SUPFAM" id="SSF46626">
    <property type="entry name" value="Cytochrome c"/>
    <property type="match status" value="1"/>
</dbReference>
<dbReference type="Pfam" id="PF00034">
    <property type="entry name" value="Cytochrom_C"/>
    <property type="match status" value="1"/>
</dbReference>
<organism evidence="7 8">
    <name type="scientific">Luteibaculum oceani</name>
    <dbReference type="NCBI Taxonomy" id="1294296"/>
    <lineage>
        <taxon>Bacteria</taxon>
        <taxon>Pseudomonadati</taxon>
        <taxon>Bacteroidota</taxon>
        <taxon>Flavobacteriia</taxon>
        <taxon>Flavobacteriales</taxon>
        <taxon>Luteibaculaceae</taxon>
        <taxon>Luteibaculum</taxon>
    </lineage>
</organism>
<evidence type="ECO:0000256" key="1">
    <source>
        <dbReference type="ARBA" id="ARBA00022617"/>
    </source>
</evidence>
<reference evidence="7 8" key="1">
    <citation type="submission" date="2019-08" db="EMBL/GenBank/DDBJ databases">
        <title>Genome of Luteibaculum oceani JCM 18817.</title>
        <authorList>
            <person name="Bowman J.P."/>
        </authorList>
    </citation>
    <scope>NUCLEOTIDE SEQUENCE [LARGE SCALE GENOMIC DNA]</scope>
    <source>
        <strain evidence="7 8">JCM 18817</strain>
    </source>
</reference>
<dbReference type="GO" id="GO:0020037">
    <property type="term" value="F:heme binding"/>
    <property type="evidence" value="ECO:0007669"/>
    <property type="project" value="InterPro"/>
</dbReference>
<keyword evidence="3 4" id="KW-0408">Iron</keyword>
<dbReference type="OrthoDB" id="9782196at2"/>
<dbReference type="InterPro" id="IPR036909">
    <property type="entry name" value="Cyt_c-like_dom_sf"/>
</dbReference>
<protein>
    <submittedName>
        <fullName evidence="7">C-type cytochrome</fullName>
    </submittedName>
</protein>
<comment type="caution">
    <text evidence="7">The sequence shown here is derived from an EMBL/GenBank/DDBJ whole genome shotgun (WGS) entry which is preliminary data.</text>
</comment>
<dbReference type="CDD" id="cd08168">
    <property type="entry name" value="Cytochrom_C3"/>
    <property type="match status" value="2"/>
</dbReference>
<evidence type="ECO:0000256" key="2">
    <source>
        <dbReference type="ARBA" id="ARBA00022723"/>
    </source>
</evidence>
<dbReference type="Gene3D" id="3.90.10.10">
    <property type="entry name" value="Cytochrome C3"/>
    <property type="match status" value="2"/>
</dbReference>
<dbReference type="Proteomes" id="UP000321168">
    <property type="component" value="Unassembled WGS sequence"/>
</dbReference>
<dbReference type="InterPro" id="IPR036280">
    <property type="entry name" value="Multihaem_cyt_sf"/>
</dbReference>
<sequence>MNKVSRKALSIKFADTKSRIRNPLNPNYMVSLSRVISGSKLRLLLVFTALLFSSASLLAQPNGEILFKGNCASCHRPTEEPLTGPGLKGARERWAGREELLYQWIKNPQKVLNSGDAYANELYKNWKSSGVMPAQAVNNEEIDAILDYVEAYQPPVAAAGPVEAEGGEATSADTDTTWYVLTALLALILVIAIFSLAGARRAMAMAVAREAGKEYDGPNTYADAFRLWVRKNQLLVIFLIVVALVAVLREGWYGLSGVGVYEGYKPEQPIWFSHKVHAGQNQINCVYCHNSAEKSKHAGIPTANICMNCHTAVAKGKITGEKEINKIYAAVGWDKETRSYTGETQPIKWVKVHNLPDHVYFNHSQHVVVGEIECQECHGEVEKMDVAQQHAPLTMGWCINCHRETEVKMADNGYYDEIHNRLTPEELKKYLNGDEQITASELGGIECAKCHY</sequence>